<evidence type="ECO:0000313" key="3">
    <source>
        <dbReference type="Proteomes" id="UP000238823"/>
    </source>
</evidence>
<proteinExistence type="predicted"/>
<feature type="transmembrane region" description="Helical" evidence="1">
    <location>
        <begin position="324"/>
        <end position="350"/>
    </location>
</feature>
<name>A0A2S9Y3B8_9BACT</name>
<evidence type="ECO:0000313" key="2">
    <source>
        <dbReference type="EMBL" id="PRP99594.1"/>
    </source>
</evidence>
<comment type="caution">
    <text evidence="2">The sequence shown here is derived from an EMBL/GenBank/DDBJ whole genome shotgun (WGS) entry which is preliminary data.</text>
</comment>
<feature type="transmembrane region" description="Helical" evidence="1">
    <location>
        <begin position="20"/>
        <end position="38"/>
    </location>
</feature>
<dbReference type="PANTHER" id="PTHR43596">
    <property type="entry name" value="ADP,ATP CARRIER PROTEIN"/>
    <property type="match status" value="1"/>
</dbReference>
<dbReference type="AlphaFoldDB" id="A0A2S9Y3B8"/>
<dbReference type="EMBL" id="PVNL01000120">
    <property type="protein sequence ID" value="PRP99594.1"/>
    <property type="molecule type" value="Genomic_DNA"/>
</dbReference>
<feature type="transmembrane region" description="Helical" evidence="1">
    <location>
        <begin position="403"/>
        <end position="429"/>
    </location>
</feature>
<dbReference type="RefSeq" id="WP_106093089.1">
    <property type="nucleotide sequence ID" value="NZ_PVNL01000120.1"/>
</dbReference>
<feature type="transmembrane region" description="Helical" evidence="1">
    <location>
        <begin position="83"/>
        <end position="103"/>
    </location>
</feature>
<gene>
    <name evidence="2" type="ORF">ENSA7_62320</name>
</gene>
<protein>
    <submittedName>
        <fullName evidence="2">Major Facilitator Superfamily protein</fullName>
    </submittedName>
</protein>
<feature type="transmembrane region" description="Helical" evidence="1">
    <location>
        <begin position="149"/>
        <end position="173"/>
    </location>
</feature>
<accession>A0A2S9Y3B8</accession>
<dbReference type="InterPro" id="IPR036259">
    <property type="entry name" value="MFS_trans_sf"/>
</dbReference>
<dbReference type="Proteomes" id="UP000238823">
    <property type="component" value="Unassembled WGS sequence"/>
</dbReference>
<dbReference type="OrthoDB" id="199378at2"/>
<dbReference type="PANTHER" id="PTHR43596:SF1">
    <property type="entry name" value="ADP,ATP CARRIER PROTEIN"/>
    <property type="match status" value="1"/>
</dbReference>
<dbReference type="Gene3D" id="1.20.1250.20">
    <property type="entry name" value="MFS general substrate transporter like domains"/>
    <property type="match status" value="2"/>
</dbReference>
<feature type="transmembrane region" description="Helical" evidence="1">
    <location>
        <begin position="249"/>
        <end position="269"/>
    </location>
</feature>
<feature type="transmembrane region" description="Helical" evidence="1">
    <location>
        <begin position="50"/>
        <end position="71"/>
    </location>
</feature>
<feature type="transmembrane region" description="Helical" evidence="1">
    <location>
        <begin position="115"/>
        <end position="137"/>
    </location>
</feature>
<feature type="transmembrane region" description="Helical" evidence="1">
    <location>
        <begin position="289"/>
        <end position="312"/>
    </location>
</feature>
<keyword evidence="1" id="KW-0472">Membrane</keyword>
<dbReference type="SUPFAM" id="SSF103473">
    <property type="entry name" value="MFS general substrate transporter"/>
    <property type="match status" value="1"/>
</dbReference>
<reference evidence="2 3" key="1">
    <citation type="submission" date="2018-03" db="EMBL/GenBank/DDBJ databases">
        <title>Draft Genome Sequences of the Obligatory Marine Myxobacteria Enhygromyxa salina SWB007.</title>
        <authorList>
            <person name="Poehlein A."/>
            <person name="Moghaddam J.A."/>
            <person name="Harms H."/>
            <person name="Alanjari M."/>
            <person name="Koenig G.M."/>
            <person name="Daniel R."/>
            <person name="Schaeberle T.F."/>
        </authorList>
    </citation>
    <scope>NUCLEOTIDE SEQUENCE [LARGE SCALE GENOMIC DNA]</scope>
    <source>
        <strain evidence="2 3">SWB007</strain>
    </source>
</reference>
<keyword evidence="1" id="KW-1133">Transmembrane helix</keyword>
<sequence>MQLRQIADLRPGEGPKVLSAMAWFCALMTANGALHPLRDAMALTGGVDDLQWLFTATFLVMLAAVPLYGLAVARCGRARLVPLVHRFFALHLLGFFVVMQGWVGAGSEALAIWTARVFFVWTSVFNLFVISLFWSVLADLFSSQDARRLFGLIGVGGSIGAIAGPAIGGAVALWARPSLLPLIAALLLELSLASMRRVSAEPTLAGADFRGPDSSAAPSASEPQTWPAPTTAVGGGAFAAIPQLLRSPLLLGICAYVLLLTMSSTVLYFMQAQIVAVSFTDASTRTAVFAGVDLTVNVLTLAIQAVLTGRLIQRVGLSWSLAALPLLCALGFVGLAIAPVLVALLGFQILRRVASYAISRPAREVLYTMVDRSQRYKAKSLIDTVVYRGGDALTGWAFTGIKALGLGLGGIALLMAPVAGLWAGVGAMLGRPRPARAQDQKST</sequence>
<organism evidence="2 3">
    <name type="scientific">Enhygromyxa salina</name>
    <dbReference type="NCBI Taxonomy" id="215803"/>
    <lineage>
        <taxon>Bacteria</taxon>
        <taxon>Pseudomonadati</taxon>
        <taxon>Myxococcota</taxon>
        <taxon>Polyangia</taxon>
        <taxon>Nannocystales</taxon>
        <taxon>Nannocystaceae</taxon>
        <taxon>Enhygromyxa</taxon>
    </lineage>
</organism>
<keyword evidence="1" id="KW-0812">Transmembrane</keyword>
<evidence type="ECO:0000256" key="1">
    <source>
        <dbReference type="SAM" id="Phobius"/>
    </source>
</evidence>